<dbReference type="STRING" id="913774.A0A0C3GQH5"/>
<dbReference type="OrthoDB" id="3558197at2759"/>
<protein>
    <submittedName>
        <fullName evidence="1">Uncharacterized protein</fullName>
    </submittedName>
</protein>
<dbReference type="Proteomes" id="UP000054321">
    <property type="component" value="Unassembled WGS sequence"/>
</dbReference>
<gene>
    <name evidence="1" type="ORF">OIDMADRAFT_181743</name>
</gene>
<dbReference type="AlphaFoldDB" id="A0A0C3GQH5"/>
<keyword evidence="2" id="KW-1185">Reference proteome</keyword>
<dbReference type="InParanoid" id="A0A0C3GQH5"/>
<accession>A0A0C3GQH5</accession>
<organism evidence="1 2">
    <name type="scientific">Oidiodendron maius (strain Zn)</name>
    <dbReference type="NCBI Taxonomy" id="913774"/>
    <lineage>
        <taxon>Eukaryota</taxon>
        <taxon>Fungi</taxon>
        <taxon>Dikarya</taxon>
        <taxon>Ascomycota</taxon>
        <taxon>Pezizomycotina</taxon>
        <taxon>Leotiomycetes</taxon>
        <taxon>Leotiomycetes incertae sedis</taxon>
        <taxon>Myxotrichaceae</taxon>
        <taxon>Oidiodendron</taxon>
    </lineage>
</organism>
<proteinExistence type="predicted"/>
<evidence type="ECO:0000313" key="1">
    <source>
        <dbReference type="EMBL" id="KIM98290.1"/>
    </source>
</evidence>
<name>A0A0C3GQH5_OIDMZ</name>
<evidence type="ECO:0000313" key="2">
    <source>
        <dbReference type="Proteomes" id="UP000054321"/>
    </source>
</evidence>
<dbReference type="HOGENOM" id="CLU_010369_0_0_1"/>
<sequence>MATRWREAPLTNGEGPHSFLFYVVAKVGPGESSRPIAVSLWQGGLSPNEAVDGLRVPQACLQVVDILSTVGNRTAIQGELSLAADFYKNDSDGLLIPRTELPELNRWLDNPSLAAKRSRSWHRHFTEFPFISTCLLVGVGYDQTNGCKNSPRTELLGTVYRDDSIEYGMVVIDISDLDEIRYGIVGFMVRQMVETPDDLDPDDDSYEAVPIVEEPRSRKPLSANEYMSRFHPNRFGDPYAFGDVVNRLEEKPLVTVSAMDFIWPSNAGIAATTNQIHEGSSTSAVHDHDIRQQIDNFLCTNIYDASLLDNLHALPNLQDILRCHLHTRSEEPNTSSHASAFGQLLAIAFSKQQHLDWVLLKGLTTDALAAAIQTKELEDAKSISLSIDSIHGTTIQLLDALSLSQNIREIYLLQGPTRVTDTQSTDIFLALSSSNHLSLLKCKLFFTGAYSAGLRKTFWLPPATYKPNIQAFPIQHMFVRHQIGSSPQFWPNHFYLGDAMLHPQRFTAGFLQYMQSLITGESMVAENLYSFACAPSTFAENASSTEISPIPAETNTIPTWALTRDEKLRMHAECWPEVRDLISGSWVVVVSKEKYIDRDAVQSKAWPRKPSRAIYLKYALVRLKTQLVVDQAAETLTPEIVQVGGIKEFLQIVAPEVNPDRVEQRLQELQIYISHSPDQAALGPGMSWLSVFEPQEACSILRDFLEDAKFVKGNLKMAMEDNQTERDWYPELFRDQTSQGARYIRNAEIFRSCYI</sequence>
<dbReference type="EMBL" id="KN832880">
    <property type="protein sequence ID" value="KIM98290.1"/>
    <property type="molecule type" value="Genomic_DNA"/>
</dbReference>
<reference evidence="1 2" key="1">
    <citation type="submission" date="2014-04" db="EMBL/GenBank/DDBJ databases">
        <authorList>
            <consortium name="DOE Joint Genome Institute"/>
            <person name="Kuo A."/>
            <person name="Martino E."/>
            <person name="Perotto S."/>
            <person name="Kohler A."/>
            <person name="Nagy L.G."/>
            <person name="Floudas D."/>
            <person name="Copeland A."/>
            <person name="Barry K.W."/>
            <person name="Cichocki N."/>
            <person name="Veneault-Fourrey C."/>
            <person name="LaButti K."/>
            <person name="Lindquist E.A."/>
            <person name="Lipzen A."/>
            <person name="Lundell T."/>
            <person name="Morin E."/>
            <person name="Murat C."/>
            <person name="Sun H."/>
            <person name="Tunlid A."/>
            <person name="Henrissat B."/>
            <person name="Grigoriev I.V."/>
            <person name="Hibbett D.S."/>
            <person name="Martin F."/>
            <person name="Nordberg H.P."/>
            <person name="Cantor M.N."/>
            <person name="Hua S.X."/>
        </authorList>
    </citation>
    <scope>NUCLEOTIDE SEQUENCE [LARGE SCALE GENOMIC DNA]</scope>
    <source>
        <strain evidence="1 2">Zn</strain>
    </source>
</reference>
<reference evidence="2" key="2">
    <citation type="submission" date="2015-01" db="EMBL/GenBank/DDBJ databases">
        <title>Evolutionary Origins and Diversification of the Mycorrhizal Mutualists.</title>
        <authorList>
            <consortium name="DOE Joint Genome Institute"/>
            <consortium name="Mycorrhizal Genomics Consortium"/>
            <person name="Kohler A."/>
            <person name="Kuo A."/>
            <person name="Nagy L.G."/>
            <person name="Floudas D."/>
            <person name="Copeland A."/>
            <person name="Barry K.W."/>
            <person name="Cichocki N."/>
            <person name="Veneault-Fourrey C."/>
            <person name="LaButti K."/>
            <person name="Lindquist E.A."/>
            <person name="Lipzen A."/>
            <person name="Lundell T."/>
            <person name="Morin E."/>
            <person name="Murat C."/>
            <person name="Riley R."/>
            <person name="Ohm R."/>
            <person name="Sun H."/>
            <person name="Tunlid A."/>
            <person name="Henrissat B."/>
            <person name="Grigoriev I.V."/>
            <person name="Hibbett D.S."/>
            <person name="Martin F."/>
        </authorList>
    </citation>
    <scope>NUCLEOTIDE SEQUENCE [LARGE SCALE GENOMIC DNA]</scope>
    <source>
        <strain evidence="2">Zn</strain>
    </source>
</reference>